<proteinExistence type="predicted"/>
<evidence type="ECO:0000259" key="1">
    <source>
        <dbReference type="SMART" id="SM00849"/>
    </source>
</evidence>
<comment type="caution">
    <text evidence="2">The sequence shown here is derived from an EMBL/GenBank/DDBJ whole genome shotgun (WGS) entry which is preliminary data.</text>
</comment>
<dbReference type="EMBL" id="AZTB01000002">
    <property type="protein sequence ID" value="KGG81341.1"/>
    <property type="molecule type" value="Genomic_DNA"/>
</dbReference>
<dbReference type="Proteomes" id="UP000029622">
    <property type="component" value="Unassembled WGS sequence"/>
</dbReference>
<evidence type="ECO:0000313" key="2">
    <source>
        <dbReference type="EMBL" id="KGG81341.1"/>
    </source>
</evidence>
<feature type="domain" description="Metallo-beta-lactamase" evidence="1">
    <location>
        <begin position="18"/>
        <end position="211"/>
    </location>
</feature>
<dbReference type="AlphaFoldDB" id="A0A096DQ15"/>
<sequence>MKLTVLGNNGPYPKPGGACSGYLFETDDKKILIDCGNGVLSRLLKICSISDIDIIILTHLHSDHISDIMVMKYAIGVNKMKGKCNVTIPLYTPTDDYEMVKRLNYNNSFNIIPIEEDTIINLDDIEITFRRMKHPIKTFAVKIRKGKKTFVYSSDTSYNESLIDFSKNADLLLCESGLLEEDREDNAPHLSAKQAGEIGKKAGVKRLILTHFWPEYNLERVKIEASQSFDSILEISQEMKTYYI</sequence>
<dbReference type="InterPro" id="IPR001279">
    <property type="entry name" value="Metallo-B-lactamas"/>
</dbReference>
<dbReference type="Pfam" id="PF12706">
    <property type="entry name" value="Lactamase_B_2"/>
    <property type="match status" value="1"/>
</dbReference>
<accession>A0A096DQ15</accession>
<dbReference type="InterPro" id="IPR036866">
    <property type="entry name" value="RibonucZ/Hydroxyglut_hydro"/>
</dbReference>
<dbReference type="SUPFAM" id="SSF56281">
    <property type="entry name" value="Metallo-hydrolase/oxidoreductase"/>
    <property type="match status" value="1"/>
</dbReference>
<reference evidence="2 3" key="1">
    <citation type="submission" date="2013-12" db="EMBL/GenBank/DDBJ databases">
        <title>Draft genome sequence of Caloranaerobacter sp. H53214.</title>
        <authorList>
            <person name="Jiang L.J."/>
            <person name="Shao Z.Z."/>
            <person name="Long M.N."/>
        </authorList>
    </citation>
    <scope>NUCLEOTIDE SEQUENCE [LARGE SCALE GENOMIC DNA]</scope>
    <source>
        <strain evidence="2 3">H53214</strain>
    </source>
</reference>
<dbReference type="CDD" id="cd07716">
    <property type="entry name" value="RNaseZ_short-form-like_MBL-fold"/>
    <property type="match status" value="1"/>
</dbReference>
<dbReference type="Gene3D" id="3.60.15.10">
    <property type="entry name" value="Ribonuclease Z/Hydroxyacylglutathione hydrolase-like"/>
    <property type="match status" value="1"/>
</dbReference>
<dbReference type="GO" id="GO:0042781">
    <property type="term" value="F:3'-tRNA processing endoribonuclease activity"/>
    <property type="evidence" value="ECO:0007669"/>
    <property type="project" value="TreeGrafter"/>
</dbReference>
<dbReference type="PANTHER" id="PTHR46018:SF4">
    <property type="entry name" value="METALLO-HYDROLASE YHFI-RELATED"/>
    <property type="match status" value="1"/>
</dbReference>
<protein>
    <submittedName>
        <fullName evidence="2">Beta-lactamase</fullName>
    </submittedName>
</protein>
<dbReference type="RefSeq" id="WP_035161449.1">
    <property type="nucleotide sequence ID" value="NZ_AZTB01000002.1"/>
</dbReference>
<evidence type="ECO:0000313" key="3">
    <source>
        <dbReference type="Proteomes" id="UP000029622"/>
    </source>
</evidence>
<dbReference type="SMART" id="SM00849">
    <property type="entry name" value="Lactamase_B"/>
    <property type="match status" value="1"/>
</dbReference>
<organism evidence="2 3">
    <name type="scientific">Caloranaerobacter azorensis H53214</name>
    <dbReference type="NCBI Taxonomy" id="1156417"/>
    <lineage>
        <taxon>Bacteria</taxon>
        <taxon>Bacillati</taxon>
        <taxon>Bacillota</taxon>
        <taxon>Tissierellia</taxon>
        <taxon>Tissierellales</taxon>
        <taxon>Thermohalobacteraceae</taxon>
        <taxon>Caloranaerobacter</taxon>
    </lineage>
</organism>
<dbReference type="STRING" id="1156417.Y919_00900"/>
<name>A0A096DQ15_9FIRM</name>
<dbReference type="PANTHER" id="PTHR46018">
    <property type="entry name" value="ZINC PHOSPHODIESTERASE ELAC PROTEIN 1"/>
    <property type="match status" value="1"/>
</dbReference>
<gene>
    <name evidence="2" type="ORF">Y919_00900</name>
</gene>